<evidence type="ECO:0000313" key="3">
    <source>
        <dbReference type="Proteomes" id="UP001302602"/>
    </source>
</evidence>
<evidence type="ECO:0000313" key="2">
    <source>
        <dbReference type="EMBL" id="KAK4124392.1"/>
    </source>
</evidence>
<reference evidence="2" key="1">
    <citation type="journal article" date="2023" name="Mol. Phylogenet. Evol.">
        <title>Genome-scale phylogeny and comparative genomics of the fungal order Sordariales.</title>
        <authorList>
            <person name="Hensen N."/>
            <person name="Bonometti L."/>
            <person name="Westerberg I."/>
            <person name="Brannstrom I.O."/>
            <person name="Guillou S."/>
            <person name="Cros-Aarteil S."/>
            <person name="Calhoun S."/>
            <person name="Haridas S."/>
            <person name="Kuo A."/>
            <person name="Mondo S."/>
            <person name="Pangilinan J."/>
            <person name="Riley R."/>
            <person name="LaButti K."/>
            <person name="Andreopoulos B."/>
            <person name="Lipzen A."/>
            <person name="Chen C."/>
            <person name="Yan M."/>
            <person name="Daum C."/>
            <person name="Ng V."/>
            <person name="Clum A."/>
            <person name="Steindorff A."/>
            <person name="Ohm R.A."/>
            <person name="Martin F."/>
            <person name="Silar P."/>
            <person name="Natvig D.O."/>
            <person name="Lalanne C."/>
            <person name="Gautier V."/>
            <person name="Ament-Velasquez S.L."/>
            <person name="Kruys A."/>
            <person name="Hutchinson M.I."/>
            <person name="Powell A.J."/>
            <person name="Barry K."/>
            <person name="Miller A.N."/>
            <person name="Grigoriev I.V."/>
            <person name="Debuchy R."/>
            <person name="Gladieux P."/>
            <person name="Hiltunen Thoren M."/>
            <person name="Johannesson H."/>
        </authorList>
    </citation>
    <scope>NUCLEOTIDE SEQUENCE</scope>
    <source>
        <strain evidence="2">CBS 731.68</strain>
    </source>
</reference>
<sequence>MGSTNVSPAKDKGGKLAIGQAAGTTQTAVTNNGTKALRLQASQANIINELSTADPAKTVQEAAHAEVQTDGRPVISPARGQETVDGGFQLEVKPGQAPQEPAARENQPTPQMVREKQPNQAAYAKTETKEARANLVQEAVNRKAKRVRKTRRGRGCTQELDVLLDMLHATVREDQAMTCLARRDPAEVEAHWNKVREQLRVEDDEVYGDWTPWGGWRDTRPVWMR</sequence>
<dbReference type="RefSeq" id="XP_062648163.1">
    <property type="nucleotide sequence ID" value="XM_062797019.1"/>
</dbReference>
<dbReference type="Proteomes" id="UP001302602">
    <property type="component" value="Unassembled WGS sequence"/>
</dbReference>
<name>A0AAN6U124_9PEZI</name>
<comment type="caution">
    <text evidence="2">The sequence shown here is derived from an EMBL/GenBank/DDBJ whole genome shotgun (WGS) entry which is preliminary data.</text>
</comment>
<feature type="region of interest" description="Disordered" evidence="1">
    <location>
        <begin position="93"/>
        <end position="115"/>
    </location>
</feature>
<reference evidence="2" key="2">
    <citation type="submission" date="2023-05" db="EMBL/GenBank/DDBJ databases">
        <authorList>
            <consortium name="Lawrence Berkeley National Laboratory"/>
            <person name="Steindorff A."/>
            <person name="Hensen N."/>
            <person name="Bonometti L."/>
            <person name="Westerberg I."/>
            <person name="Brannstrom I.O."/>
            <person name="Guillou S."/>
            <person name="Cros-Aarteil S."/>
            <person name="Calhoun S."/>
            <person name="Haridas S."/>
            <person name="Kuo A."/>
            <person name="Mondo S."/>
            <person name="Pangilinan J."/>
            <person name="Riley R."/>
            <person name="Labutti K."/>
            <person name="Andreopoulos B."/>
            <person name="Lipzen A."/>
            <person name="Chen C."/>
            <person name="Yanf M."/>
            <person name="Daum C."/>
            <person name="Ng V."/>
            <person name="Clum A."/>
            <person name="Ohm R."/>
            <person name="Martin F."/>
            <person name="Silar P."/>
            <person name="Natvig D."/>
            <person name="Lalanne C."/>
            <person name="Gautier V."/>
            <person name="Ament-Velasquez S.L."/>
            <person name="Kruys A."/>
            <person name="Hutchinson M.I."/>
            <person name="Powell A.J."/>
            <person name="Barry K."/>
            <person name="Miller A.N."/>
            <person name="Grigoriev I.V."/>
            <person name="Debuchy R."/>
            <person name="Gladieux P."/>
            <person name="Thoren M.H."/>
            <person name="Johannesson H."/>
        </authorList>
    </citation>
    <scope>NUCLEOTIDE SEQUENCE</scope>
    <source>
        <strain evidence="2">CBS 731.68</strain>
    </source>
</reference>
<keyword evidence="3" id="KW-1185">Reference proteome</keyword>
<protein>
    <submittedName>
        <fullName evidence="2">Uncharacterized protein</fullName>
    </submittedName>
</protein>
<dbReference type="EMBL" id="MU853227">
    <property type="protein sequence ID" value="KAK4124392.1"/>
    <property type="molecule type" value="Genomic_DNA"/>
</dbReference>
<dbReference type="AlphaFoldDB" id="A0AAN6U124"/>
<proteinExistence type="predicted"/>
<gene>
    <name evidence="2" type="ORF">N657DRAFT_689947</name>
</gene>
<accession>A0AAN6U124</accession>
<organism evidence="2 3">
    <name type="scientific">Parathielavia appendiculata</name>
    <dbReference type="NCBI Taxonomy" id="2587402"/>
    <lineage>
        <taxon>Eukaryota</taxon>
        <taxon>Fungi</taxon>
        <taxon>Dikarya</taxon>
        <taxon>Ascomycota</taxon>
        <taxon>Pezizomycotina</taxon>
        <taxon>Sordariomycetes</taxon>
        <taxon>Sordariomycetidae</taxon>
        <taxon>Sordariales</taxon>
        <taxon>Chaetomiaceae</taxon>
        <taxon>Parathielavia</taxon>
    </lineage>
</organism>
<evidence type="ECO:0000256" key="1">
    <source>
        <dbReference type="SAM" id="MobiDB-lite"/>
    </source>
</evidence>
<dbReference type="GeneID" id="87833787"/>